<proteinExistence type="predicted"/>
<dbReference type="InterPro" id="IPR000757">
    <property type="entry name" value="Beta-glucanase-like"/>
</dbReference>
<dbReference type="Proteomes" id="UP001500301">
    <property type="component" value="Unassembled WGS sequence"/>
</dbReference>
<sequence>MGGTKMRSLRMLLVTVLVIFGIGLVDGPAGADSGTAPALDRPSLRQGAGKAVVFKGRAKPRQVVKLQARGPSYWTTVGKDRASRKGAFRITAPYPDQPLTFRVVAGGKVSKTRRIVPAASPQPKQPAPSDACGVQPERPGGGYYACTFRDDFDGTTLDRSKWMVQESSFSGMVGGSMGCYVDNDRTVGVSSGLLRLTSTILPEQFLCKSPYGSWMTNAEVSTVATRSKFVQVYGRFEARIKMPAEAGIPGSHSAFWLYPQEQTYGRWPASGEVDIAEWFSGLSGNVFPSVHYAGENTALSSGYNCKMPTSSTAFHTYAVEWTPTVMKFYYDGALCYSHSWTPTGQTAPQPFDQPFYIVLTQVWGALWNTRTDAMADTSTLLVDYVKAWQ</sequence>
<dbReference type="InterPro" id="IPR050546">
    <property type="entry name" value="Glycosyl_Hydrlase_16"/>
</dbReference>
<dbReference type="CDD" id="cd08023">
    <property type="entry name" value="GH16_laminarinase_like"/>
    <property type="match status" value="1"/>
</dbReference>
<evidence type="ECO:0000313" key="2">
    <source>
        <dbReference type="EMBL" id="GAA3544952.1"/>
    </source>
</evidence>
<dbReference type="PANTHER" id="PTHR10963:SF60">
    <property type="entry name" value="GRAM-NEGATIVE BACTERIA-BINDING PROTEIN 1-RELATED"/>
    <property type="match status" value="1"/>
</dbReference>
<evidence type="ECO:0000313" key="3">
    <source>
        <dbReference type="Proteomes" id="UP001500301"/>
    </source>
</evidence>
<dbReference type="EMBL" id="BAABBB010000019">
    <property type="protein sequence ID" value="GAA3544952.1"/>
    <property type="molecule type" value="Genomic_DNA"/>
</dbReference>
<dbReference type="PANTHER" id="PTHR10963">
    <property type="entry name" value="GLYCOSYL HYDROLASE-RELATED"/>
    <property type="match status" value="1"/>
</dbReference>
<dbReference type="InterPro" id="IPR013320">
    <property type="entry name" value="ConA-like_dom_sf"/>
</dbReference>
<dbReference type="PROSITE" id="PS51762">
    <property type="entry name" value="GH16_2"/>
    <property type="match status" value="1"/>
</dbReference>
<dbReference type="Gene3D" id="2.60.120.200">
    <property type="match status" value="1"/>
</dbReference>
<dbReference type="Pfam" id="PF00722">
    <property type="entry name" value="Glyco_hydro_16"/>
    <property type="match status" value="1"/>
</dbReference>
<reference evidence="3" key="1">
    <citation type="journal article" date="2019" name="Int. J. Syst. Evol. Microbiol.">
        <title>The Global Catalogue of Microorganisms (GCM) 10K type strain sequencing project: providing services to taxonomists for standard genome sequencing and annotation.</title>
        <authorList>
            <consortium name="The Broad Institute Genomics Platform"/>
            <consortium name="The Broad Institute Genome Sequencing Center for Infectious Disease"/>
            <person name="Wu L."/>
            <person name="Ma J."/>
        </authorList>
    </citation>
    <scope>NUCLEOTIDE SEQUENCE [LARGE SCALE GENOMIC DNA]</scope>
    <source>
        <strain evidence="3">JCM 17460</strain>
    </source>
</reference>
<dbReference type="SUPFAM" id="SSF49899">
    <property type="entry name" value="Concanavalin A-like lectins/glucanases"/>
    <property type="match status" value="1"/>
</dbReference>
<gene>
    <name evidence="2" type="ORF">GCM10022263_35060</name>
</gene>
<name>A0ABP6W505_9ACTN</name>
<comment type="caution">
    <text evidence="2">The sequence shown here is derived from an EMBL/GenBank/DDBJ whole genome shotgun (WGS) entry which is preliminary data.</text>
</comment>
<feature type="domain" description="GH16" evidence="1">
    <location>
        <begin position="120"/>
        <end position="389"/>
    </location>
</feature>
<protein>
    <recommendedName>
        <fullName evidence="1">GH16 domain-containing protein</fullName>
    </recommendedName>
</protein>
<evidence type="ECO:0000259" key="1">
    <source>
        <dbReference type="PROSITE" id="PS51762"/>
    </source>
</evidence>
<organism evidence="2 3">
    <name type="scientific">Nocardioides daeguensis</name>
    <dbReference type="NCBI Taxonomy" id="908359"/>
    <lineage>
        <taxon>Bacteria</taxon>
        <taxon>Bacillati</taxon>
        <taxon>Actinomycetota</taxon>
        <taxon>Actinomycetes</taxon>
        <taxon>Propionibacteriales</taxon>
        <taxon>Nocardioidaceae</taxon>
        <taxon>Nocardioides</taxon>
    </lineage>
</organism>
<accession>A0ABP6W505</accession>
<keyword evidence="3" id="KW-1185">Reference proteome</keyword>